<organism evidence="2 3">
    <name type="scientific">Pisum sativum</name>
    <name type="common">Garden pea</name>
    <name type="synonym">Lathyrus oleraceus</name>
    <dbReference type="NCBI Taxonomy" id="3888"/>
    <lineage>
        <taxon>Eukaryota</taxon>
        <taxon>Viridiplantae</taxon>
        <taxon>Streptophyta</taxon>
        <taxon>Embryophyta</taxon>
        <taxon>Tracheophyta</taxon>
        <taxon>Spermatophyta</taxon>
        <taxon>Magnoliopsida</taxon>
        <taxon>eudicotyledons</taxon>
        <taxon>Gunneridae</taxon>
        <taxon>Pentapetalae</taxon>
        <taxon>rosids</taxon>
        <taxon>fabids</taxon>
        <taxon>Fabales</taxon>
        <taxon>Fabaceae</taxon>
        <taxon>Papilionoideae</taxon>
        <taxon>50 kb inversion clade</taxon>
        <taxon>NPAAA clade</taxon>
        <taxon>Hologalegina</taxon>
        <taxon>IRL clade</taxon>
        <taxon>Fabeae</taxon>
        <taxon>Lathyrus</taxon>
    </lineage>
</organism>
<dbReference type="EMBL" id="JAMSHJ010000006">
    <property type="protein sequence ID" value="KAI5398396.1"/>
    <property type="molecule type" value="Genomic_DNA"/>
</dbReference>
<accession>A0A9D4WAC4</accession>
<gene>
    <name evidence="2" type="ORF">KIW84_063980</name>
</gene>
<evidence type="ECO:0000313" key="3">
    <source>
        <dbReference type="Proteomes" id="UP001058974"/>
    </source>
</evidence>
<evidence type="ECO:0000313" key="2">
    <source>
        <dbReference type="EMBL" id="KAI5398396.1"/>
    </source>
</evidence>
<feature type="domain" description="Aminotransferase-like plant mobile" evidence="1">
    <location>
        <begin position="1"/>
        <end position="99"/>
    </location>
</feature>
<protein>
    <recommendedName>
        <fullName evidence="1">Aminotransferase-like plant mobile domain-containing protein</fullName>
    </recommendedName>
</protein>
<dbReference type="Pfam" id="PF10536">
    <property type="entry name" value="PMD"/>
    <property type="match status" value="1"/>
</dbReference>
<keyword evidence="3" id="KW-1185">Reference proteome</keyword>
<comment type="caution">
    <text evidence="2">The sequence shown here is derived from an EMBL/GenBank/DDBJ whole genome shotgun (WGS) entry which is preliminary data.</text>
</comment>
<proteinExistence type="predicted"/>
<dbReference type="InterPro" id="IPR019557">
    <property type="entry name" value="AminoTfrase-like_pln_mobile"/>
</dbReference>
<dbReference type="Gramene" id="Psat06G0398000-T1">
    <property type="protein sequence ID" value="KAI5398396.1"/>
    <property type="gene ID" value="KIW84_063980"/>
</dbReference>
<dbReference type="AlphaFoldDB" id="A0A9D4WAC4"/>
<name>A0A9D4WAC4_PEA</name>
<evidence type="ECO:0000259" key="1">
    <source>
        <dbReference type="Pfam" id="PF10536"/>
    </source>
</evidence>
<dbReference type="Proteomes" id="UP001058974">
    <property type="component" value="Chromosome 6"/>
</dbReference>
<reference evidence="2 3" key="1">
    <citation type="journal article" date="2022" name="Nat. Genet.">
        <title>Improved pea reference genome and pan-genome highlight genomic features and evolutionary characteristics.</title>
        <authorList>
            <person name="Yang T."/>
            <person name="Liu R."/>
            <person name="Luo Y."/>
            <person name="Hu S."/>
            <person name="Wang D."/>
            <person name="Wang C."/>
            <person name="Pandey M.K."/>
            <person name="Ge S."/>
            <person name="Xu Q."/>
            <person name="Li N."/>
            <person name="Li G."/>
            <person name="Huang Y."/>
            <person name="Saxena R.K."/>
            <person name="Ji Y."/>
            <person name="Li M."/>
            <person name="Yan X."/>
            <person name="He Y."/>
            <person name="Liu Y."/>
            <person name="Wang X."/>
            <person name="Xiang C."/>
            <person name="Varshney R.K."/>
            <person name="Ding H."/>
            <person name="Gao S."/>
            <person name="Zong X."/>
        </authorList>
    </citation>
    <scope>NUCLEOTIDE SEQUENCE [LARGE SCALE GENOMIC DNA]</scope>
    <source>
        <strain evidence="2 3">cv. Zhongwan 6</strain>
    </source>
</reference>
<sequence>MLLGLHIEGKTVNGKTNYANSICMDLLETDLLDDNARGQGILLSRLKSYYNSLYLDEHSTEDARIIKTRCYIMLLIGSFLFPEGSGSSMHIMYLPLLRHVH</sequence>